<proteinExistence type="predicted"/>
<feature type="region of interest" description="Disordered" evidence="1">
    <location>
        <begin position="1"/>
        <end position="27"/>
    </location>
</feature>
<feature type="compositionally biased region" description="Polar residues" evidence="1">
    <location>
        <begin position="9"/>
        <end position="19"/>
    </location>
</feature>
<sequence>MVKTEKSTIQEISGQITNQKQKHPKDHDDLNLQFSACRQTIGSKTNDFSVKTKHSQVLSPCNNLMNIRNDADECHENQVWPGITINPFPNAKFAEDFNITSHTKKEKNQNGRGGLNFLRDTLLPRETDQNTRKADVPHFSLCSSTDSGCSSQIDHLNHAMSPATTANDDSPNVDIKEGQQFKMLRQKWEKISHGINKQPITKTPSPPKLAATKPTISSSSKTKKKAEISPPRLSKDSIAVPKTPTKTPPTRRAQGKMNLHAGTSNETKLAAPDVVPISEMNEKRKSQIPMLKFTKSPQPKSMIPVQKVTSRARSVNRDLRFPSD</sequence>
<feature type="compositionally biased region" description="Low complexity" evidence="1">
    <location>
        <begin position="241"/>
        <end position="250"/>
    </location>
</feature>
<evidence type="ECO:0000256" key="1">
    <source>
        <dbReference type="SAM" id="MobiDB-lite"/>
    </source>
</evidence>
<accession>A0AAV4XF65</accession>
<protein>
    <submittedName>
        <fullName evidence="2">Iporin</fullName>
    </submittedName>
</protein>
<evidence type="ECO:0000313" key="3">
    <source>
        <dbReference type="Proteomes" id="UP001054945"/>
    </source>
</evidence>
<name>A0AAV4XF65_CAEEX</name>
<reference evidence="2 3" key="1">
    <citation type="submission" date="2021-06" db="EMBL/GenBank/DDBJ databases">
        <title>Caerostris extrusa draft genome.</title>
        <authorList>
            <person name="Kono N."/>
            <person name="Arakawa K."/>
        </authorList>
    </citation>
    <scope>NUCLEOTIDE SEQUENCE [LARGE SCALE GENOMIC DNA]</scope>
</reference>
<organism evidence="2 3">
    <name type="scientific">Caerostris extrusa</name>
    <name type="common">Bark spider</name>
    <name type="synonym">Caerostris bankana</name>
    <dbReference type="NCBI Taxonomy" id="172846"/>
    <lineage>
        <taxon>Eukaryota</taxon>
        <taxon>Metazoa</taxon>
        <taxon>Ecdysozoa</taxon>
        <taxon>Arthropoda</taxon>
        <taxon>Chelicerata</taxon>
        <taxon>Arachnida</taxon>
        <taxon>Araneae</taxon>
        <taxon>Araneomorphae</taxon>
        <taxon>Entelegynae</taxon>
        <taxon>Araneoidea</taxon>
        <taxon>Araneidae</taxon>
        <taxon>Caerostris</taxon>
    </lineage>
</organism>
<feature type="compositionally biased region" description="Basic and acidic residues" evidence="1">
    <location>
        <begin position="315"/>
        <end position="324"/>
    </location>
</feature>
<feature type="region of interest" description="Disordered" evidence="1">
    <location>
        <begin position="194"/>
        <end position="274"/>
    </location>
</feature>
<feature type="region of interest" description="Disordered" evidence="1">
    <location>
        <begin position="295"/>
        <end position="324"/>
    </location>
</feature>
<dbReference type="Proteomes" id="UP001054945">
    <property type="component" value="Unassembled WGS sequence"/>
</dbReference>
<dbReference type="AlphaFoldDB" id="A0AAV4XF65"/>
<feature type="compositionally biased region" description="Low complexity" evidence="1">
    <location>
        <begin position="210"/>
        <end position="220"/>
    </location>
</feature>
<evidence type="ECO:0000313" key="2">
    <source>
        <dbReference type="EMBL" id="GIY92418.1"/>
    </source>
</evidence>
<keyword evidence="3" id="KW-1185">Reference proteome</keyword>
<gene>
    <name evidence="2" type="primary">Rusc2</name>
    <name evidence="2" type="ORF">CEXT_239481</name>
</gene>
<dbReference type="EMBL" id="BPLR01017533">
    <property type="protein sequence ID" value="GIY92418.1"/>
    <property type="molecule type" value="Genomic_DNA"/>
</dbReference>
<comment type="caution">
    <text evidence="2">The sequence shown here is derived from an EMBL/GenBank/DDBJ whole genome shotgun (WGS) entry which is preliminary data.</text>
</comment>